<evidence type="ECO:0000256" key="2">
    <source>
        <dbReference type="ARBA" id="ARBA00023033"/>
    </source>
</evidence>
<dbReference type="CDD" id="cd01058">
    <property type="entry name" value="AAMH_B"/>
    <property type="match status" value="1"/>
</dbReference>
<dbReference type="Proteomes" id="UP000307874">
    <property type="component" value="Unassembled WGS sequence"/>
</dbReference>
<dbReference type="InterPro" id="IPR012348">
    <property type="entry name" value="RNR-like"/>
</dbReference>
<dbReference type="InterPro" id="IPR009078">
    <property type="entry name" value="Ferritin-like_SF"/>
</dbReference>
<organism evidence="3 4">
    <name type="scientific">Martelella lutilitoris</name>
    <dbReference type="NCBI Taxonomy" id="2583532"/>
    <lineage>
        <taxon>Bacteria</taxon>
        <taxon>Pseudomonadati</taxon>
        <taxon>Pseudomonadota</taxon>
        <taxon>Alphaproteobacteria</taxon>
        <taxon>Hyphomicrobiales</taxon>
        <taxon>Aurantimonadaceae</taxon>
        <taxon>Martelella</taxon>
    </lineage>
</organism>
<comment type="caution">
    <text evidence="3">The sequence shown here is derived from an EMBL/GenBank/DDBJ whole genome shotgun (WGS) entry which is preliminary data.</text>
</comment>
<keyword evidence="1" id="KW-0560">Oxidoreductase</keyword>
<gene>
    <name evidence="3" type="ORF">FF124_14880</name>
</gene>
<keyword evidence="4" id="KW-1185">Reference proteome</keyword>
<dbReference type="InterPro" id="IPR012078">
    <property type="entry name" value="MP_mOase_hydro"/>
</dbReference>
<dbReference type="OrthoDB" id="9806768at2"/>
<evidence type="ECO:0000256" key="1">
    <source>
        <dbReference type="ARBA" id="ARBA00023002"/>
    </source>
</evidence>
<dbReference type="Pfam" id="PF02332">
    <property type="entry name" value="Phenol_Hydrox"/>
    <property type="match status" value="1"/>
</dbReference>
<proteinExistence type="predicted"/>
<dbReference type="InterPro" id="IPR003430">
    <property type="entry name" value="Phenol_Hydrox"/>
</dbReference>
<dbReference type="SUPFAM" id="SSF47240">
    <property type="entry name" value="Ferritin-like"/>
    <property type="match status" value="1"/>
</dbReference>
<dbReference type="PIRSF" id="PIRSF000040">
    <property type="entry name" value="MMOH_comp"/>
    <property type="match status" value="1"/>
</dbReference>
<dbReference type="GO" id="GO:0016709">
    <property type="term" value="F:oxidoreductase activity, acting on paired donors, with incorporation or reduction of molecular oxygen, NAD(P)H as one donor, and incorporation of one atom of oxygen"/>
    <property type="evidence" value="ECO:0007669"/>
    <property type="project" value="InterPro"/>
</dbReference>
<dbReference type="EMBL" id="VCLB01000008">
    <property type="protein sequence ID" value="TNB46839.1"/>
    <property type="molecule type" value="Genomic_DNA"/>
</dbReference>
<evidence type="ECO:0000313" key="3">
    <source>
        <dbReference type="EMBL" id="TNB46839.1"/>
    </source>
</evidence>
<dbReference type="RefSeq" id="WP_138749278.1">
    <property type="nucleotide sequence ID" value="NZ_VCLB01000008.1"/>
</dbReference>
<reference evidence="3 4" key="1">
    <citation type="submission" date="2019-06" db="EMBL/GenBank/DDBJ databases">
        <title>Martelella lutilitoris sp. nov., isolated from a tidal mudflat.</title>
        <authorList>
            <person name="Kim Y.-J."/>
        </authorList>
    </citation>
    <scope>NUCLEOTIDE SEQUENCE [LARGE SCALE GENOMIC DNA]</scope>
    <source>
        <strain evidence="3 4">GH2-6</strain>
    </source>
</reference>
<name>A0A5C4JQA6_9HYPH</name>
<protein>
    <submittedName>
        <fullName evidence="3">Phenol hydroxylase</fullName>
    </submittedName>
</protein>
<dbReference type="AlphaFoldDB" id="A0A5C4JQA6"/>
<dbReference type="Gene3D" id="1.10.620.20">
    <property type="entry name" value="Ribonucleotide Reductase, subunit A"/>
    <property type="match status" value="1"/>
</dbReference>
<evidence type="ECO:0000313" key="4">
    <source>
        <dbReference type="Proteomes" id="UP000307874"/>
    </source>
</evidence>
<accession>A0A5C4JQA6</accession>
<sequence>MSIDLKTLKLTPRRQTFSHIARRFGEDRPASRYEEGMLDVQATAHFHYRPFWEPDMELYDPRRTAIVMADWYALRDPRQFYYATYNISRSGMREAAQHNIDFVEKRRLLDRIEPEWRQKVEDYLLPLRHVAWGANMNATQICDRGYGTAVTAPSMFAAGDQLGIAQLIGQIGMDMAGGTGEALDAAKEKWLSAPYWQGTRRLVEDTLVAKDWFELFVAQYLAIDGLVYPLVYTVFDEEGQKHGGTAVSMVTEFMVEWFADQSRWADAVIRRAAEESDANTHLLGEWYRFWRDRTAEALAPLAAHVLGDAGKPALADLVSELDGRAGRLGLAA</sequence>
<keyword evidence="2" id="KW-0503">Monooxygenase</keyword>